<gene>
    <name evidence="2" type="ORF">K432DRAFT_395850</name>
</gene>
<organism evidence="2 3">
    <name type="scientific">Lepidopterella palustris CBS 459.81</name>
    <dbReference type="NCBI Taxonomy" id="1314670"/>
    <lineage>
        <taxon>Eukaryota</taxon>
        <taxon>Fungi</taxon>
        <taxon>Dikarya</taxon>
        <taxon>Ascomycota</taxon>
        <taxon>Pezizomycotina</taxon>
        <taxon>Dothideomycetes</taxon>
        <taxon>Pleosporomycetidae</taxon>
        <taxon>Mytilinidiales</taxon>
        <taxon>Argynnaceae</taxon>
        <taxon>Lepidopterella</taxon>
    </lineage>
</organism>
<evidence type="ECO:0000313" key="3">
    <source>
        <dbReference type="Proteomes" id="UP000250266"/>
    </source>
</evidence>
<name>A0A8E2JC40_9PEZI</name>
<evidence type="ECO:0000256" key="1">
    <source>
        <dbReference type="SAM" id="MobiDB-lite"/>
    </source>
</evidence>
<feature type="compositionally biased region" description="Basic and acidic residues" evidence="1">
    <location>
        <begin position="343"/>
        <end position="355"/>
    </location>
</feature>
<feature type="compositionally biased region" description="Acidic residues" evidence="1">
    <location>
        <begin position="356"/>
        <end position="366"/>
    </location>
</feature>
<feature type="compositionally biased region" description="Acidic residues" evidence="1">
    <location>
        <begin position="43"/>
        <end position="57"/>
    </location>
</feature>
<feature type="region of interest" description="Disordered" evidence="1">
    <location>
        <begin position="328"/>
        <end position="391"/>
    </location>
</feature>
<dbReference type="Proteomes" id="UP000250266">
    <property type="component" value="Unassembled WGS sequence"/>
</dbReference>
<reference evidence="2 3" key="1">
    <citation type="journal article" date="2016" name="Nat. Commun.">
        <title>Ectomycorrhizal ecology is imprinted in the genome of the dominant symbiotic fungus Cenococcum geophilum.</title>
        <authorList>
            <consortium name="DOE Joint Genome Institute"/>
            <person name="Peter M."/>
            <person name="Kohler A."/>
            <person name="Ohm R.A."/>
            <person name="Kuo A."/>
            <person name="Krutzmann J."/>
            <person name="Morin E."/>
            <person name="Arend M."/>
            <person name="Barry K.W."/>
            <person name="Binder M."/>
            <person name="Choi C."/>
            <person name="Clum A."/>
            <person name="Copeland A."/>
            <person name="Grisel N."/>
            <person name="Haridas S."/>
            <person name="Kipfer T."/>
            <person name="LaButti K."/>
            <person name="Lindquist E."/>
            <person name="Lipzen A."/>
            <person name="Maire R."/>
            <person name="Meier B."/>
            <person name="Mihaltcheva S."/>
            <person name="Molinier V."/>
            <person name="Murat C."/>
            <person name="Poggeler S."/>
            <person name="Quandt C.A."/>
            <person name="Sperisen C."/>
            <person name="Tritt A."/>
            <person name="Tisserant E."/>
            <person name="Crous P.W."/>
            <person name="Henrissat B."/>
            <person name="Nehls U."/>
            <person name="Egli S."/>
            <person name="Spatafora J.W."/>
            <person name="Grigoriev I.V."/>
            <person name="Martin F.M."/>
        </authorList>
    </citation>
    <scope>NUCLEOTIDE SEQUENCE [LARGE SCALE GENOMIC DNA]</scope>
    <source>
        <strain evidence="2 3">CBS 459.81</strain>
    </source>
</reference>
<sequence>MTEEIIIAVEMVEMHAAGMDLSDEMAEGIDPFSDEMDSKNSESSEDEDNWDADEMANESERMEAVVAAIFPSTVNKDPLPSIVNTDPLPFTVHTDPLPSAATAEDVDEAVAFPSDANDDPPPLLPSAATASSLKVPKPSLPIFQPAYVHIGPVSNIAEDACPAFQYLRELIPALDCIGIPLYPRFLSNDAKTIINGGHPIIYRDVAKQIASRANGISHSEHELSRAWAISNPNLTVDLLVHWNSTMVLADDPKEKKLTHVEFIVLHLVPCQPRMGVSGLWATRFEMFADTTTVHMNTAVVIEDTGESLLKSADNVFPELMKKVRSLEAGKSPKVEEPSNEALFPKDIESLGKEGLPEEEESSSSEGEDCKHEADLSKAMPSWEKPVGYGEE</sequence>
<keyword evidence="3" id="KW-1185">Reference proteome</keyword>
<dbReference type="AlphaFoldDB" id="A0A8E2JC40"/>
<accession>A0A8E2JC40</accession>
<protein>
    <submittedName>
        <fullName evidence="2">Uncharacterized protein</fullName>
    </submittedName>
</protein>
<proteinExistence type="predicted"/>
<feature type="region of interest" description="Disordered" evidence="1">
    <location>
        <begin position="28"/>
        <end position="58"/>
    </location>
</feature>
<evidence type="ECO:0000313" key="2">
    <source>
        <dbReference type="EMBL" id="OCK77150.1"/>
    </source>
</evidence>
<dbReference type="EMBL" id="KV745150">
    <property type="protein sequence ID" value="OCK77150.1"/>
    <property type="molecule type" value="Genomic_DNA"/>
</dbReference>